<accession>A0A9J5ZMU0</accession>
<organism evidence="1 2">
    <name type="scientific">Solanum commersonii</name>
    <name type="common">Commerson's wild potato</name>
    <name type="synonym">Commerson's nightshade</name>
    <dbReference type="NCBI Taxonomy" id="4109"/>
    <lineage>
        <taxon>Eukaryota</taxon>
        <taxon>Viridiplantae</taxon>
        <taxon>Streptophyta</taxon>
        <taxon>Embryophyta</taxon>
        <taxon>Tracheophyta</taxon>
        <taxon>Spermatophyta</taxon>
        <taxon>Magnoliopsida</taxon>
        <taxon>eudicotyledons</taxon>
        <taxon>Gunneridae</taxon>
        <taxon>Pentapetalae</taxon>
        <taxon>asterids</taxon>
        <taxon>lamiids</taxon>
        <taxon>Solanales</taxon>
        <taxon>Solanaceae</taxon>
        <taxon>Solanoideae</taxon>
        <taxon>Solaneae</taxon>
        <taxon>Solanum</taxon>
    </lineage>
</organism>
<keyword evidence="2" id="KW-1185">Reference proteome</keyword>
<comment type="caution">
    <text evidence="1">The sequence shown here is derived from an EMBL/GenBank/DDBJ whole genome shotgun (WGS) entry which is preliminary data.</text>
</comment>
<dbReference type="AlphaFoldDB" id="A0A9J5ZMU0"/>
<evidence type="ECO:0000313" key="1">
    <source>
        <dbReference type="EMBL" id="KAG5613426.1"/>
    </source>
</evidence>
<sequence length="59" mass="6560">MASTGFIVRPGIIKQDILRAQSLSQQLPHGAIKLKDFRPITFYGSGIKFWPKCSLKAKA</sequence>
<protein>
    <submittedName>
        <fullName evidence="1">Uncharacterized protein</fullName>
    </submittedName>
</protein>
<proteinExistence type="predicted"/>
<reference evidence="1 2" key="1">
    <citation type="submission" date="2020-09" db="EMBL/GenBank/DDBJ databases">
        <title>De no assembly of potato wild relative species, Solanum commersonii.</title>
        <authorList>
            <person name="Cho K."/>
        </authorList>
    </citation>
    <scope>NUCLEOTIDE SEQUENCE [LARGE SCALE GENOMIC DNA]</scope>
    <source>
        <strain evidence="1">LZ3.2</strain>
        <tissue evidence="1">Leaf</tissue>
    </source>
</reference>
<dbReference type="Proteomes" id="UP000824120">
    <property type="component" value="Chromosome 4"/>
</dbReference>
<name>A0A9J5ZMU0_SOLCO</name>
<evidence type="ECO:0000313" key="2">
    <source>
        <dbReference type="Proteomes" id="UP000824120"/>
    </source>
</evidence>
<dbReference type="EMBL" id="JACXVP010000004">
    <property type="protein sequence ID" value="KAG5613426.1"/>
    <property type="molecule type" value="Genomic_DNA"/>
</dbReference>
<gene>
    <name evidence="1" type="ORF">H5410_024707</name>
</gene>